<keyword evidence="4 6" id="KW-0009">Actin-binding</keyword>
<dbReference type="PANTHER" id="PTHR11604:SF0">
    <property type="entry name" value="PROFILIN"/>
    <property type="match status" value="1"/>
</dbReference>
<dbReference type="PROSITE" id="PS00414">
    <property type="entry name" value="PROFILIN"/>
    <property type="match status" value="1"/>
</dbReference>
<name>A0A0L0G0Z9_9EUKA</name>
<dbReference type="FunFam" id="3.30.450.30:FF:000001">
    <property type="entry name" value="Profilin"/>
    <property type="match status" value="1"/>
</dbReference>
<dbReference type="PRINTS" id="PR01640">
    <property type="entry name" value="PROFILINPLNT"/>
</dbReference>
<gene>
    <name evidence="7" type="ORF">SARC_04930</name>
</gene>
<dbReference type="STRING" id="667725.A0A0L0G0Z9"/>
<evidence type="ECO:0000256" key="2">
    <source>
        <dbReference type="ARBA" id="ARBA00010058"/>
    </source>
</evidence>
<comment type="similarity">
    <text evidence="2 6">Belongs to the profilin family.</text>
</comment>
<dbReference type="EMBL" id="KQ241891">
    <property type="protein sequence ID" value="KNC82797.1"/>
    <property type="molecule type" value="Genomic_DNA"/>
</dbReference>
<comment type="subcellular location">
    <subcellularLocation>
        <location evidence="1">Cytoplasm</location>
        <location evidence="1">Cytoskeleton</location>
    </subcellularLocation>
</comment>
<dbReference type="Pfam" id="PF00235">
    <property type="entry name" value="Profilin"/>
    <property type="match status" value="1"/>
</dbReference>
<dbReference type="PRINTS" id="PR00392">
    <property type="entry name" value="PROFILIN"/>
</dbReference>
<keyword evidence="8" id="KW-1185">Reference proteome</keyword>
<organism evidence="7 8">
    <name type="scientific">Sphaeroforma arctica JP610</name>
    <dbReference type="NCBI Taxonomy" id="667725"/>
    <lineage>
        <taxon>Eukaryota</taxon>
        <taxon>Ichthyosporea</taxon>
        <taxon>Ichthyophonida</taxon>
        <taxon>Sphaeroforma</taxon>
    </lineage>
</organism>
<dbReference type="Gene3D" id="3.30.450.30">
    <property type="entry name" value="Dynein light chain 2a, cytoplasmic"/>
    <property type="match status" value="1"/>
</dbReference>
<dbReference type="AlphaFoldDB" id="A0A0L0G0Z9"/>
<dbReference type="InterPro" id="IPR027310">
    <property type="entry name" value="Profilin_CS"/>
</dbReference>
<dbReference type="SMART" id="SM00392">
    <property type="entry name" value="PROF"/>
    <property type="match status" value="1"/>
</dbReference>
<dbReference type="InterPro" id="IPR048278">
    <property type="entry name" value="PFN"/>
</dbReference>
<dbReference type="GO" id="GO:0005856">
    <property type="term" value="C:cytoskeleton"/>
    <property type="evidence" value="ECO:0007669"/>
    <property type="project" value="UniProtKB-SubCell"/>
</dbReference>
<dbReference type="eggNOG" id="KOG1755">
    <property type="taxonomic scope" value="Eukaryota"/>
</dbReference>
<proteinExistence type="inferred from homology"/>
<protein>
    <recommendedName>
        <fullName evidence="6">Profilin</fullName>
    </recommendedName>
</protein>
<accession>A0A0L0G0Z9</accession>
<evidence type="ECO:0000256" key="6">
    <source>
        <dbReference type="RuleBase" id="RU003909"/>
    </source>
</evidence>
<sequence>MSWQAYVDTNLVGTGHISKAAIHGLDGNPWASSSGFTVTPAEAAALIAGCADPTPMYSGIYIAGKKYMFLRNEPDRSVYGKEGSDNGCFVIKTGQCVLIAVYEGSNIQPRQAATVVEKLADYLIEVGY</sequence>
<dbReference type="GO" id="GO:0003785">
    <property type="term" value="F:actin monomer binding"/>
    <property type="evidence" value="ECO:0007669"/>
    <property type="project" value="TreeGrafter"/>
</dbReference>
<dbReference type="GO" id="GO:0005938">
    <property type="term" value="C:cell cortex"/>
    <property type="evidence" value="ECO:0007669"/>
    <property type="project" value="TreeGrafter"/>
</dbReference>
<dbReference type="CDD" id="cd00148">
    <property type="entry name" value="PROF"/>
    <property type="match status" value="1"/>
</dbReference>
<dbReference type="GeneID" id="25905434"/>
<evidence type="ECO:0000256" key="3">
    <source>
        <dbReference type="ARBA" id="ARBA00022490"/>
    </source>
</evidence>
<evidence type="ECO:0000313" key="7">
    <source>
        <dbReference type="EMBL" id="KNC82797.1"/>
    </source>
</evidence>
<evidence type="ECO:0000256" key="1">
    <source>
        <dbReference type="ARBA" id="ARBA00004245"/>
    </source>
</evidence>
<dbReference type="PANTHER" id="PTHR11604">
    <property type="entry name" value="PROFILIN"/>
    <property type="match status" value="1"/>
</dbReference>
<dbReference type="Proteomes" id="UP000054560">
    <property type="component" value="Unassembled WGS sequence"/>
</dbReference>
<dbReference type="RefSeq" id="XP_014156699.1">
    <property type="nucleotide sequence ID" value="XM_014301224.1"/>
</dbReference>
<evidence type="ECO:0000256" key="4">
    <source>
        <dbReference type="ARBA" id="ARBA00023203"/>
    </source>
</evidence>
<reference evidence="7 8" key="1">
    <citation type="submission" date="2011-02" db="EMBL/GenBank/DDBJ databases">
        <title>The Genome Sequence of Sphaeroforma arctica JP610.</title>
        <authorList>
            <consortium name="The Broad Institute Genome Sequencing Platform"/>
            <person name="Russ C."/>
            <person name="Cuomo C."/>
            <person name="Young S.K."/>
            <person name="Zeng Q."/>
            <person name="Gargeya S."/>
            <person name="Alvarado L."/>
            <person name="Berlin A."/>
            <person name="Chapman S.B."/>
            <person name="Chen Z."/>
            <person name="Freedman E."/>
            <person name="Gellesch M."/>
            <person name="Goldberg J."/>
            <person name="Griggs A."/>
            <person name="Gujja S."/>
            <person name="Heilman E."/>
            <person name="Heiman D."/>
            <person name="Howarth C."/>
            <person name="Mehta T."/>
            <person name="Neiman D."/>
            <person name="Pearson M."/>
            <person name="Roberts A."/>
            <person name="Saif S."/>
            <person name="Shea T."/>
            <person name="Shenoy N."/>
            <person name="Sisk P."/>
            <person name="Stolte C."/>
            <person name="Sykes S."/>
            <person name="White J."/>
            <person name="Yandava C."/>
            <person name="Burger G."/>
            <person name="Gray M.W."/>
            <person name="Holland P.W.H."/>
            <person name="King N."/>
            <person name="Lang F.B.F."/>
            <person name="Roger A.J."/>
            <person name="Ruiz-Trillo I."/>
            <person name="Haas B."/>
            <person name="Nusbaum C."/>
            <person name="Birren B."/>
        </authorList>
    </citation>
    <scope>NUCLEOTIDE SEQUENCE [LARGE SCALE GENOMIC DNA]</scope>
    <source>
        <strain evidence="7 8">JP610</strain>
    </source>
</reference>
<dbReference type="InterPro" id="IPR005455">
    <property type="entry name" value="PFN_euk"/>
</dbReference>
<keyword evidence="5" id="KW-0206">Cytoskeleton</keyword>
<evidence type="ECO:0000313" key="8">
    <source>
        <dbReference type="Proteomes" id="UP000054560"/>
    </source>
</evidence>
<evidence type="ECO:0000256" key="5">
    <source>
        <dbReference type="ARBA" id="ARBA00023212"/>
    </source>
</evidence>
<dbReference type="SUPFAM" id="SSF55770">
    <property type="entry name" value="Profilin (actin-binding protein)"/>
    <property type="match status" value="1"/>
</dbReference>
<dbReference type="OrthoDB" id="421374at2759"/>
<keyword evidence="3" id="KW-0963">Cytoplasm</keyword>
<dbReference type="InterPro" id="IPR036140">
    <property type="entry name" value="PFN_sf"/>
</dbReference>